<dbReference type="InterPro" id="IPR050121">
    <property type="entry name" value="Cytochrome_P450_monoxygenase"/>
</dbReference>
<keyword evidence="3 4" id="KW-0349">Heme</keyword>
<reference evidence="5 6" key="1">
    <citation type="submission" date="2012-05" db="EMBL/GenBank/DDBJ databases">
        <authorList>
            <person name="Hilton J."/>
        </authorList>
    </citation>
    <scope>NUCLEOTIDE SEQUENCE [LARGE SCALE GENOMIC DNA]</scope>
    <source>
        <strain evidence="5 6">HH01</strain>
    </source>
</reference>
<dbReference type="PRINTS" id="PR00385">
    <property type="entry name" value="P450"/>
</dbReference>
<evidence type="ECO:0000256" key="3">
    <source>
        <dbReference type="PIRSR" id="PIRSR602401-1"/>
    </source>
</evidence>
<comment type="similarity">
    <text evidence="2 4">Belongs to the cytochrome P450 family.</text>
</comment>
<dbReference type="GO" id="GO:0004497">
    <property type="term" value="F:monooxygenase activity"/>
    <property type="evidence" value="ECO:0007669"/>
    <property type="project" value="UniProtKB-KW"/>
</dbReference>
<keyword evidence="3 4" id="KW-0408">Iron</keyword>
<keyword evidence="4" id="KW-0560">Oxidoreductase</keyword>
<dbReference type="Proteomes" id="UP000053051">
    <property type="component" value="Unassembled WGS sequence"/>
</dbReference>
<keyword evidence="3 4" id="KW-0479">Metal-binding</keyword>
<dbReference type="PRINTS" id="PR00463">
    <property type="entry name" value="EP450I"/>
</dbReference>
<comment type="caution">
    <text evidence="5">The sequence shown here is derived from an EMBL/GenBank/DDBJ whole genome shotgun (WGS) entry which is preliminary data.</text>
</comment>
<dbReference type="Pfam" id="PF00067">
    <property type="entry name" value="p450"/>
    <property type="match status" value="1"/>
</dbReference>
<feature type="binding site" description="axial binding residue" evidence="3">
    <location>
        <position position="411"/>
    </location>
    <ligand>
        <name>heme</name>
        <dbReference type="ChEBI" id="CHEBI:30413"/>
    </ligand>
    <ligandPart>
        <name>Fe</name>
        <dbReference type="ChEBI" id="CHEBI:18248"/>
    </ligandPart>
</feature>
<dbReference type="PANTHER" id="PTHR24305:SF166">
    <property type="entry name" value="CYTOCHROME P450 12A4, MITOCHONDRIAL-RELATED"/>
    <property type="match status" value="1"/>
</dbReference>
<dbReference type="InterPro" id="IPR002401">
    <property type="entry name" value="Cyt_P450_E_grp-I"/>
</dbReference>
<accession>M1X321</accession>
<evidence type="ECO:0000313" key="5">
    <source>
        <dbReference type="EMBL" id="CCH67815.1"/>
    </source>
</evidence>
<sequence length="475" mass="54785">MLGKYFQWHKSINTVKLPMKLITNKLQIPAPLQILQFVFNPISWMEACAQRYGDIFMVKLNQPEVWVSNPEALKQILANDNQDFRLLKNGNMVFEPILGRHSVITVSGDEHHHQRQLLMTKLHGNRMRTYGQVMSQVTEEVISQWLVSKPFCIQSQIQSITLKVIMQAVLGSHKGKQAEELETSLVLMLDHIRSSPYKVLQLYFPFLQKDLGAWSPWGKFIRCKAKVDRLLYAEIEENLKKSDESRTDILSLLIAAKDKNGESMTCEELRDELITLLIVGHETTATAIVWALYWIHKIPRVKEKLLLEINSLGKFFKPSNVLQLPYLNAVCNETLRIYPLRMLTFPRVVENRISLCGYELEPGTVVTGCIYLVHQREDLYTNHWQFNPERFLEKQYSPYEFIPFGGGERLCIGMAFAQFEMKVVLATILANCQLDLVTNTNILPQRDGLVTGPNCLIEMVMKRRLQSESNFLAKI</sequence>
<dbReference type="GO" id="GO:0005506">
    <property type="term" value="F:iron ion binding"/>
    <property type="evidence" value="ECO:0007669"/>
    <property type="project" value="InterPro"/>
</dbReference>
<name>M1X321_9NOST</name>
<dbReference type="PROSITE" id="PS00086">
    <property type="entry name" value="CYTOCHROME_P450"/>
    <property type="match status" value="1"/>
</dbReference>
<proteinExistence type="inferred from homology"/>
<dbReference type="GO" id="GO:0020037">
    <property type="term" value="F:heme binding"/>
    <property type="evidence" value="ECO:0007669"/>
    <property type="project" value="InterPro"/>
</dbReference>
<dbReference type="EMBL" id="CAIY01000067">
    <property type="protein sequence ID" value="CCH67815.1"/>
    <property type="molecule type" value="Genomic_DNA"/>
</dbReference>
<gene>
    <name evidence="5" type="ORF">RINTHH_16600</name>
</gene>
<dbReference type="STRING" id="1165094.RINTHH_16600"/>
<evidence type="ECO:0000256" key="2">
    <source>
        <dbReference type="ARBA" id="ARBA00010617"/>
    </source>
</evidence>
<dbReference type="CDD" id="cd11053">
    <property type="entry name" value="CYP110-like"/>
    <property type="match status" value="1"/>
</dbReference>
<dbReference type="AlphaFoldDB" id="M1X321"/>
<dbReference type="Gene3D" id="1.10.630.10">
    <property type="entry name" value="Cytochrome P450"/>
    <property type="match status" value="1"/>
</dbReference>
<keyword evidence="4" id="KW-0503">Monooxygenase</keyword>
<dbReference type="GO" id="GO:0016705">
    <property type="term" value="F:oxidoreductase activity, acting on paired donors, with incorporation or reduction of molecular oxygen"/>
    <property type="evidence" value="ECO:0007669"/>
    <property type="project" value="InterPro"/>
</dbReference>
<evidence type="ECO:0000256" key="4">
    <source>
        <dbReference type="RuleBase" id="RU000461"/>
    </source>
</evidence>
<dbReference type="InterPro" id="IPR036396">
    <property type="entry name" value="Cyt_P450_sf"/>
</dbReference>
<evidence type="ECO:0000256" key="1">
    <source>
        <dbReference type="ARBA" id="ARBA00001971"/>
    </source>
</evidence>
<dbReference type="SUPFAM" id="SSF48264">
    <property type="entry name" value="Cytochrome P450"/>
    <property type="match status" value="1"/>
</dbReference>
<dbReference type="InterPro" id="IPR017972">
    <property type="entry name" value="Cyt_P450_CS"/>
</dbReference>
<evidence type="ECO:0000313" key="6">
    <source>
        <dbReference type="Proteomes" id="UP000053051"/>
    </source>
</evidence>
<dbReference type="InterPro" id="IPR001128">
    <property type="entry name" value="Cyt_P450"/>
</dbReference>
<keyword evidence="6" id="KW-1185">Reference proteome</keyword>
<dbReference type="PANTHER" id="PTHR24305">
    <property type="entry name" value="CYTOCHROME P450"/>
    <property type="match status" value="1"/>
</dbReference>
<organism evidence="5 6">
    <name type="scientific">Richelia intracellularis HH01</name>
    <dbReference type="NCBI Taxonomy" id="1165094"/>
    <lineage>
        <taxon>Bacteria</taxon>
        <taxon>Bacillati</taxon>
        <taxon>Cyanobacteriota</taxon>
        <taxon>Cyanophyceae</taxon>
        <taxon>Nostocales</taxon>
        <taxon>Nostocaceae</taxon>
        <taxon>Richelia</taxon>
    </lineage>
</organism>
<comment type="cofactor">
    <cofactor evidence="1 3">
        <name>heme</name>
        <dbReference type="ChEBI" id="CHEBI:30413"/>
    </cofactor>
</comment>
<reference evidence="6" key="2">
    <citation type="submission" date="2016-01" db="EMBL/GenBank/DDBJ databases">
        <title>Diatom-associated endosymboitic cyanobacterium lacks core nitrogen metabolism enzymes.</title>
        <authorList>
            <person name="Hilton J.A."/>
            <person name="Foster R.A."/>
            <person name="Tripp H.J."/>
            <person name="Carter B.J."/>
            <person name="Zehr J.P."/>
            <person name="Villareal T.A."/>
        </authorList>
    </citation>
    <scope>NUCLEOTIDE SEQUENCE [LARGE SCALE GENOMIC DNA]</scope>
    <source>
        <strain evidence="6">HH01</strain>
    </source>
</reference>
<protein>
    <submittedName>
        <fullName evidence="5">Cytochrome P450</fullName>
    </submittedName>
</protein>